<keyword evidence="3" id="KW-1185">Reference proteome</keyword>
<protein>
    <submittedName>
        <fullName evidence="2">Uncharacterized protein</fullName>
    </submittedName>
</protein>
<dbReference type="EMBL" id="JBJUIK010000009">
    <property type="protein sequence ID" value="KAL3517582.1"/>
    <property type="molecule type" value="Genomic_DNA"/>
</dbReference>
<feature type="compositionally biased region" description="Polar residues" evidence="1">
    <location>
        <begin position="26"/>
        <end position="47"/>
    </location>
</feature>
<feature type="region of interest" description="Disordered" evidence="1">
    <location>
        <begin position="1"/>
        <end position="56"/>
    </location>
</feature>
<evidence type="ECO:0000313" key="2">
    <source>
        <dbReference type="EMBL" id="KAL3517582.1"/>
    </source>
</evidence>
<sequence length="148" mass="17245">MAFQELMEGSSSNNQQLLPDSGGSRLRTQSSSFFFDSRNRPTYTTRNVPRKRIDPSAGGNIYSPLVQIVSYKPRGRRDPMEAPYIHQYGGQPFILNITNVDPQRWNNYLDSWKNAITSDYIKYFDPRDTEEMLRYLEQYLGESAKAMW</sequence>
<dbReference type="AlphaFoldDB" id="A0ABD2ZGN8"/>
<evidence type="ECO:0000313" key="3">
    <source>
        <dbReference type="Proteomes" id="UP001630127"/>
    </source>
</evidence>
<dbReference type="Proteomes" id="UP001630127">
    <property type="component" value="Unassembled WGS sequence"/>
</dbReference>
<feature type="compositionally biased region" description="Polar residues" evidence="1">
    <location>
        <begin position="9"/>
        <end position="18"/>
    </location>
</feature>
<organism evidence="2 3">
    <name type="scientific">Cinchona calisaya</name>
    <dbReference type="NCBI Taxonomy" id="153742"/>
    <lineage>
        <taxon>Eukaryota</taxon>
        <taxon>Viridiplantae</taxon>
        <taxon>Streptophyta</taxon>
        <taxon>Embryophyta</taxon>
        <taxon>Tracheophyta</taxon>
        <taxon>Spermatophyta</taxon>
        <taxon>Magnoliopsida</taxon>
        <taxon>eudicotyledons</taxon>
        <taxon>Gunneridae</taxon>
        <taxon>Pentapetalae</taxon>
        <taxon>asterids</taxon>
        <taxon>lamiids</taxon>
        <taxon>Gentianales</taxon>
        <taxon>Rubiaceae</taxon>
        <taxon>Cinchonoideae</taxon>
        <taxon>Cinchoneae</taxon>
        <taxon>Cinchona</taxon>
    </lineage>
</organism>
<reference evidence="2 3" key="1">
    <citation type="submission" date="2024-11" db="EMBL/GenBank/DDBJ databases">
        <title>A near-complete genome assembly of Cinchona calisaya.</title>
        <authorList>
            <person name="Lian D.C."/>
            <person name="Zhao X.W."/>
            <person name="Wei L."/>
        </authorList>
    </citation>
    <scope>NUCLEOTIDE SEQUENCE [LARGE SCALE GENOMIC DNA]</scope>
    <source>
        <tissue evidence="2">Nenye</tissue>
    </source>
</reference>
<name>A0ABD2ZGN8_9GENT</name>
<accession>A0ABD2ZGN8</accession>
<proteinExistence type="predicted"/>
<evidence type="ECO:0000256" key="1">
    <source>
        <dbReference type="SAM" id="MobiDB-lite"/>
    </source>
</evidence>
<comment type="caution">
    <text evidence="2">The sequence shown here is derived from an EMBL/GenBank/DDBJ whole genome shotgun (WGS) entry which is preliminary data.</text>
</comment>
<gene>
    <name evidence="2" type="ORF">ACH5RR_020171</name>
</gene>